<dbReference type="AlphaFoldDB" id="A0AAU6WL66"/>
<dbReference type="Proteomes" id="UP001463665">
    <property type="component" value="Chromosome"/>
</dbReference>
<evidence type="ECO:0000313" key="1">
    <source>
        <dbReference type="EMBL" id="XAO73136.1"/>
    </source>
</evidence>
<accession>A0AAU6WL66</accession>
<organism evidence="1 2">
    <name type="scientific">Chryseobacterium endophyticum</name>
    <dbReference type="NCBI Taxonomy" id="1854762"/>
    <lineage>
        <taxon>Bacteria</taxon>
        <taxon>Pseudomonadati</taxon>
        <taxon>Bacteroidota</taxon>
        <taxon>Flavobacteriia</taxon>
        <taxon>Flavobacteriales</taxon>
        <taxon>Weeksellaceae</taxon>
        <taxon>Chryseobacterium group</taxon>
        <taxon>Chryseobacterium</taxon>
    </lineage>
</organism>
<proteinExistence type="predicted"/>
<protein>
    <submittedName>
        <fullName evidence="1">Uncharacterized protein</fullName>
    </submittedName>
</protein>
<gene>
    <name evidence="1" type="ORF">AAFP95_15160</name>
</gene>
<keyword evidence="2" id="KW-1185">Reference proteome</keyword>
<reference evidence="1 2" key="1">
    <citation type="submission" date="2024-04" db="EMBL/GenBank/DDBJ databases">
        <title>Genome sequencing and assembly of rice foliar adapted Chryseobacterium endophyticum OsEnb-ALM-A6.</title>
        <authorList>
            <person name="Kumar S."/>
            <person name="Javed M."/>
            <person name="Chouhan V."/>
            <person name="Charishma K."/>
            <person name="Patel A."/>
            <person name="Kumar M."/>
            <person name="Sahu K.P."/>
            <person name="Kumar A."/>
        </authorList>
    </citation>
    <scope>NUCLEOTIDE SEQUENCE [LARGE SCALE GENOMIC DNA]</scope>
    <source>
        <strain evidence="1 2">OsEnb-ALM-A6</strain>
    </source>
</reference>
<dbReference type="EMBL" id="CP154834">
    <property type="protein sequence ID" value="XAO73136.1"/>
    <property type="molecule type" value="Genomic_DNA"/>
</dbReference>
<dbReference type="RefSeq" id="WP_345765729.1">
    <property type="nucleotide sequence ID" value="NZ_CP154834.1"/>
</dbReference>
<sequence length="197" mass="22712">MEVDRLMVGVSETYDIEVTIPENKSFEFRATSEDRIGHASLWLGSGEKVAAPDLPRLMLFEGMKMMNGMMGISGNMKPMNMTMSNQMMDMNEVMYPELPENQRKMTMKHMNEMMGIQEKETADGGHSNHSEMNMSDEKSIKRLSYNMLKSPEKTILPSENVRELKFRLEGNMNHYLWTLDNKTVTETDKILVRKGRS</sequence>
<evidence type="ECO:0000313" key="2">
    <source>
        <dbReference type="Proteomes" id="UP001463665"/>
    </source>
</evidence>
<name>A0AAU6WL66_9FLAO</name>